<organism evidence="3 4">
    <name type="scientific">Roseateles saccharophilus</name>
    <name type="common">Pseudomonas saccharophila</name>
    <dbReference type="NCBI Taxonomy" id="304"/>
    <lineage>
        <taxon>Bacteria</taxon>
        <taxon>Pseudomonadati</taxon>
        <taxon>Pseudomonadota</taxon>
        <taxon>Betaproteobacteria</taxon>
        <taxon>Burkholderiales</taxon>
        <taxon>Sphaerotilaceae</taxon>
        <taxon>Roseateles</taxon>
    </lineage>
</organism>
<dbReference type="EMBL" id="SMBU01000001">
    <property type="protein sequence ID" value="TCV04567.1"/>
    <property type="molecule type" value="Genomic_DNA"/>
</dbReference>
<evidence type="ECO:0000259" key="2">
    <source>
        <dbReference type="Pfam" id="PF01425"/>
    </source>
</evidence>
<dbReference type="OrthoDB" id="8576090at2"/>
<dbReference type="InterPro" id="IPR020556">
    <property type="entry name" value="Amidase_CS"/>
</dbReference>
<dbReference type="InterPro" id="IPR023631">
    <property type="entry name" value="Amidase_dom"/>
</dbReference>
<name>A0A4R3VGH8_ROSSA</name>
<keyword evidence="4" id="KW-1185">Reference proteome</keyword>
<dbReference type="InterPro" id="IPR000120">
    <property type="entry name" value="Amidase"/>
</dbReference>
<dbReference type="PANTHER" id="PTHR11895">
    <property type="entry name" value="TRANSAMIDASE"/>
    <property type="match status" value="1"/>
</dbReference>
<evidence type="ECO:0000313" key="3">
    <source>
        <dbReference type="EMBL" id="TCV04567.1"/>
    </source>
</evidence>
<protein>
    <submittedName>
        <fullName evidence="3">Aspartyl-tRNA(Asn)/glutamyl-tRNA(Gln) amidotransferase subunit A</fullName>
    </submittedName>
</protein>
<reference evidence="3 4" key="1">
    <citation type="submission" date="2019-03" db="EMBL/GenBank/DDBJ databases">
        <title>Genomic Encyclopedia of Type Strains, Phase IV (KMG-IV): sequencing the most valuable type-strain genomes for metagenomic binning, comparative biology and taxonomic classification.</title>
        <authorList>
            <person name="Goeker M."/>
        </authorList>
    </citation>
    <scope>NUCLEOTIDE SEQUENCE [LARGE SCALE GENOMIC DNA]</scope>
    <source>
        <strain evidence="3 4">DSM 654</strain>
    </source>
</reference>
<feature type="domain" description="Amidase" evidence="2">
    <location>
        <begin position="28"/>
        <end position="453"/>
    </location>
</feature>
<dbReference type="RefSeq" id="WP_132569333.1">
    <property type="nucleotide sequence ID" value="NZ_CBCSGL010000010.1"/>
</dbReference>
<comment type="similarity">
    <text evidence="1">Belongs to the amidase family.</text>
</comment>
<proteinExistence type="inferred from homology"/>
<comment type="caution">
    <text evidence="3">The sequence shown here is derived from an EMBL/GenBank/DDBJ whole genome shotgun (WGS) entry which is preliminary data.</text>
</comment>
<sequence length="476" mass="51288">MSPQDLCYLSATDALRAFGDGSLTPPDYLEALLTAAAGCQSTVNATTVIHADEARRQAERAQKRWRDGTARPLEGIPVIVKEETAVRAWNSTFGSEICDEVAEEDHPIVDKLRRAGAIFHVQATNPEFCCLGHTWSRRWGVTRNPWNLQKSCGGSSGGSGAALAAGLGPLATGSDMGGSIRLPAAMNGVYGFKPPSGRLPTSPGDELFGFAVEGPMARSFDDLVLMQNVVAGPHPDTYATVPFTPLPQRWRSLEGVRIAYCPSLGARTMARDVRANMDRALAALQRRGATVQTVDLRWDMAEVGHTLMEGIMAVYYAEFLETIQEADRARLCSYNQDTIRRFLGQPNSLAKAADLASALHREMQAKVWGLGFDALVCGTTLGTDFAADQDPVAEPSLSIEGVAVDAFLAWALTPAFNLLSRYPVMAVPTGRDSATGVPTSMQIVANSYNDEMVFRLAHHLDASGASGLFKSEFPTF</sequence>
<dbReference type="AlphaFoldDB" id="A0A4R3VGH8"/>
<dbReference type="InterPro" id="IPR036928">
    <property type="entry name" value="AS_sf"/>
</dbReference>
<keyword evidence="3" id="KW-0808">Transferase</keyword>
<accession>A0A4R3VGH8</accession>
<dbReference type="Gene3D" id="3.90.1300.10">
    <property type="entry name" value="Amidase signature (AS) domain"/>
    <property type="match status" value="1"/>
</dbReference>
<evidence type="ECO:0000313" key="4">
    <source>
        <dbReference type="Proteomes" id="UP000295110"/>
    </source>
</evidence>
<dbReference type="GO" id="GO:0016740">
    <property type="term" value="F:transferase activity"/>
    <property type="evidence" value="ECO:0007669"/>
    <property type="project" value="UniProtKB-KW"/>
</dbReference>
<dbReference type="Pfam" id="PF01425">
    <property type="entry name" value="Amidase"/>
    <property type="match status" value="1"/>
</dbReference>
<evidence type="ECO:0000256" key="1">
    <source>
        <dbReference type="ARBA" id="ARBA00009199"/>
    </source>
</evidence>
<dbReference type="SUPFAM" id="SSF75304">
    <property type="entry name" value="Amidase signature (AS) enzymes"/>
    <property type="match status" value="1"/>
</dbReference>
<dbReference type="PANTHER" id="PTHR11895:SF7">
    <property type="entry name" value="GLUTAMYL-TRNA(GLN) AMIDOTRANSFERASE SUBUNIT A, MITOCHONDRIAL"/>
    <property type="match status" value="1"/>
</dbReference>
<dbReference type="Proteomes" id="UP000295110">
    <property type="component" value="Unassembled WGS sequence"/>
</dbReference>
<gene>
    <name evidence="3" type="ORF">EV671_1001323</name>
</gene>
<dbReference type="PROSITE" id="PS00571">
    <property type="entry name" value="AMIDASES"/>
    <property type="match status" value="1"/>
</dbReference>